<dbReference type="GO" id="GO:0019698">
    <property type="term" value="P:D-galacturonate catabolic process"/>
    <property type="evidence" value="ECO:0007669"/>
    <property type="project" value="TreeGrafter"/>
</dbReference>
<name>A0A0A2GSZ6_9FLAO</name>
<evidence type="ECO:0000313" key="2">
    <source>
        <dbReference type="Proteomes" id="UP000030140"/>
    </source>
</evidence>
<keyword evidence="1" id="KW-0012">Acyltransferase</keyword>
<dbReference type="RefSeq" id="WP_035325378.1">
    <property type="nucleotide sequence ID" value="NZ_CP015125.1"/>
</dbReference>
<reference evidence="1 2" key="1">
    <citation type="submission" date="2014-10" db="EMBL/GenBank/DDBJ databases">
        <title>Draft genome sequence of the proteorhodopsin-containing marine bacterium Dokdonia donghaensis.</title>
        <authorList>
            <person name="Gomez-Consarnau L."/>
            <person name="Gonzalez J.M."/>
            <person name="Riedel T."/>
            <person name="Jaenicke S."/>
            <person name="Wagner-Doebler I."/>
            <person name="Fuhrman J.A."/>
        </authorList>
    </citation>
    <scope>NUCLEOTIDE SEQUENCE [LARGE SCALE GENOMIC DNA]</scope>
    <source>
        <strain evidence="1 2">DSW-1</strain>
    </source>
</reference>
<evidence type="ECO:0000313" key="1">
    <source>
        <dbReference type="EMBL" id="KGO06374.1"/>
    </source>
</evidence>
<dbReference type="GO" id="GO:0042840">
    <property type="term" value="P:D-glucuronate catabolic process"/>
    <property type="evidence" value="ECO:0007669"/>
    <property type="project" value="TreeGrafter"/>
</dbReference>
<dbReference type="EMBL" id="JSAQ01000001">
    <property type="protein sequence ID" value="KGO06374.1"/>
    <property type="molecule type" value="Genomic_DNA"/>
</dbReference>
<keyword evidence="1" id="KW-0808">Transferase</keyword>
<accession>A0A0A2GSZ6</accession>
<protein>
    <submittedName>
        <fullName evidence="1">Glycerol acyltransferase</fullName>
    </submittedName>
</protein>
<dbReference type="Proteomes" id="UP000030140">
    <property type="component" value="Unassembled WGS sequence"/>
</dbReference>
<organism evidence="1 2">
    <name type="scientific">Dokdonia donghaensis DSW-1</name>
    <dbReference type="NCBI Taxonomy" id="1300343"/>
    <lineage>
        <taxon>Bacteria</taxon>
        <taxon>Pseudomonadati</taxon>
        <taxon>Bacteroidota</taxon>
        <taxon>Flavobacteriia</taxon>
        <taxon>Flavobacteriales</taxon>
        <taxon>Flavobacteriaceae</taxon>
        <taxon>Dokdonia</taxon>
    </lineage>
</organism>
<dbReference type="PANTHER" id="PTHR30068:SF3">
    <property type="entry name" value="PHOSPHOLIPID_GLYCEROL ACYLTRANSFERASE DOMAIN-CONTAINING PROTEIN"/>
    <property type="match status" value="1"/>
</dbReference>
<dbReference type="OrthoDB" id="1078132at2"/>
<sequence length="373" mass="43477">MNRYDHIRPYHDQEVNEALLRAARHPMFRVLLQFTFPDFSQEQILEVFKTCHSIADFQEKVIYKSVSNLLDKSSEGFTQSGFSALSRKQSYLYLSNHRDIVLDTSLLNMTLIDHKLITTASAIGDNLVQKDFLMELSKLNRNFLVLRDQSPRELLMSSKLLSSYIKFLLQSNRSVWVAQREGRTKDGLDKTQQGVLKMITMARGKTPLMTYLRELSVIGVAISYEYDPTDILKVPEIVAKRENLPYIKTANEDFNSILKGALGNKRNIHIAASALPEKVYDDIEDKYDSDNEKLQAFASELDKVIWKNYKLWPTNYIAYDLYHKTDKYKDKYDTKELRHFERRLEVRVDLSKQMEVDSFLLMYANPVLQAEKL</sequence>
<dbReference type="AlphaFoldDB" id="A0A0A2GSZ6"/>
<keyword evidence="2" id="KW-1185">Reference proteome</keyword>
<dbReference type="PANTHER" id="PTHR30068">
    <property type="entry name" value="URONATE ISOMERASE"/>
    <property type="match status" value="1"/>
</dbReference>
<dbReference type="GO" id="GO:0016746">
    <property type="term" value="F:acyltransferase activity"/>
    <property type="evidence" value="ECO:0007669"/>
    <property type="project" value="UniProtKB-KW"/>
</dbReference>
<comment type="caution">
    <text evidence="1">The sequence shown here is derived from an EMBL/GenBank/DDBJ whole genome shotgun (WGS) entry which is preliminary data.</text>
</comment>
<gene>
    <name evidence="1" type="ORF">NV36_05645</name>
</gene>
<proteinExistence type="predicted"/>